<accession>V5G5K8</accession>
<keyword evidence="2" id="KW-0808">Transferase</keyword>
<proteinExistence type="predicted"/>
<organism evidence="2">
    <name type="scientific">Anoplophora glabripennis</name>
    <name type="common">Asian longhorn beetle</name>
    <name type="synonym">Anoplophora nobilis</name>
    <dbReference type="NCBI Taxonomy" id="217634"/>
    <lineage>
        <taxon>Eukaryota</taxon>
        <taxon>Metazoa</taxon>
        <taxon>Ecdysozoa</taxon>
        <taxon>Arthropoda</taxon>
        <taxon>Hexapoda</taxon>
        <taxon>Insecta</taxon>
        <taxon>Pterygota</taxon>
        <taxon>Neoptera</taxon>
        <taxon>Endopterygota</taxon>
        <taxon>Coleoptera</taxon>
        <taxon>Polyphaga</taxon>
        <taxon>Cucujiformia</taxon>
        <taxon>Chrysomeloidea</taxon>
        <taxon>Cerambycidae</taxon>
        <taxon>Lamiinae</taxon>
        <taxon>Lamiini</taxon>
        <taxon>Anoplophora</taxon>
    </lineage>
</organism>
<dbReference type="InterPro" id="IPR043502">
    <property type="entry name" value="DNA/RNA_pol_sf"/>
</dbReference>
<name>V5G5K8_ANOGL</name>
<dbReference type="Pfam" id="PF00078">
    <property type="entry name" value="RVT_1"/>
    <property type="match status" value="1"/>
</dbReference>
<keyword evidence="2" id="KW-0695">RNA-directed DNA polymerase</keyword>
<sequence>MFSENQPRSAWKVLSELCNRNKSHNNVQLNVDGVSYDEPAMVASLFNEFFIGAPQRVVDRIPNAVNNFNLYKHFRENSSSLYLKPYTPAEVLELLKRKLKNKRSSESDDIPTFVVRHVIDVIHPITYLVNLSFECGAFPELLMNQYGFCSGMSTSTAIHSLLSKIYHFIELDECPIGIFCDLSRAFDCINHERLISKLISFGIRGLALDWVQSFLENRTQFVAIKDSSSVQYPVRMGVPQDSILGPMLFLLYMNDLDSISLNTGFT</sequence>
<feature type="non-terminal residue" evidence="2">
    <location>
        <position position="266"/>
    </location>
</feature>
<protein>
    <submittedName>
        <fullName evidence="2">Putative RNA-directed DNA polymerase</fullName>
    </submittedName>
</protein>
<dbReference type="AlphaFoldDB" id="V5G5K8"/>
<evidence type="ECO:0000313" key="2">
    <source>
        <dbReference type="EMBL" id="JAB65360.1"/>
    </source>
</evidence>
<dbReference type="GO" id="GO:0003964">
    <property type="term" value="F:RNA-directed DNA polymerase activity"/>
    <property type="evidence" value="ECO:0007669"/>
    <property type="project" value="UniProtKB-KW"/>
</dbReference>
<gene>
    <name evidence="2" type="primary">RTBS</name>
</gene>
<dbReference type="InterPro" id="IPR000477">
    <property type="entry name" value="RT_dom"/>
</dbReference>
<evidence type="ECO:0000259" key="1">
    <source>
        <dbReference type="PROSITE" id="PS50878"/>
    </source>
</evidence>
<feature type="domain" description="Reverse transcriptase" evidence="1">
    <location>
        <begin position="1"/>
        <end position="266"/>
    </location>
</feature>
<dbReference type="PANTHER" id="PTHR33332">
    <property type="entry name" value="REVERSE TRANSCRIPTASE DOMAIN-CONTAINING PROTEIN"/>
    <property type="match status" value="1"/>
</dbReference>
<dbReference type="PROSITE" id="PS50878">
    <property type="entry name" value="RT_POL"/>
    <property type="match status" value="1"/>
</dbReference>
<dbReference type="EMBL" id="GALX01003106">
    <property type="protein sequence ID" value="JAB65360.1"/>
    <property type="molecule type" value="Transcribed_RNA"/>
</dbReference>
<keyword evidence="2" id="KW-0548">Nucleotidyltransferase</keyword>
<reference evidence="2" key="1">
    <citation type="submission" date="2013-07" db="EMBL/GenBank/DDBJ databases">
        <title>Midgut Transcriptome Profiling of Anoplphora glabripennis, a Lignocellulose Degrading, Wood-Boring Cerambycid.</title>
        <authorList>
            <person name="Scully E.D."/>
            <person name="Hoover K."/>
            <person name="Carlson J.E."/>
            <person name="Tien M."/>
            <person name="Geib S.M."/>
        </authorList>
    </citation>
    <scope>NUCLEOTIDE SEQUENCE</scope>
</reference>
<dbReference type="SUPFAM" id="SSF56672">
    <property type="entry name" value="DNA/RNA polymerases"/>
    <property type="match status" value="1"/>
</dbReference>